<accession>A0A0E9RKH1</accession>
<reference evidence="1" key="1">
    <citation type="submission" date="2014-11" db="EMBL/GenBank/DDBJ databases">
        <authorList>
            <person name="Amaro Gonzalez C."/>
        </authorList>
    </citation>
    <scope>NUCLEOTIDE SEQUENCE</scope>
</reference>
<dbReference type="EMBL" id="GBXM01077328">
    <property type="protein sequence ID" value="JAH31249.1"/>
    <property type="molecule type" value="Transcribed_RNA"/>
</dbReference>
<dbReference type="EMBL" id="GBXM01079632">
    <property type="protein sequence ID" value="JAH28945.1"/>
    <property type="molecule type" value="Transcribed_RNA"/>
</dbReference>
<name>A0A0E9RKH1_ANGAN</name>
<sequence length="24" mass="2799">MGFKFILNLLKLRATNCNLSKVFQ</sequence>
<proteinExistence type="predicted"/>
<organism evidence="1">
    <name type="scientific">Anguilla anguilla</name>
    <name type="common">European freshwater eel</name>
    <name type="synonym">Muraena anguilla</name>
    <dbReference type="NCBI Taxonomy" id="7936"/>
    <lineage>
        <taxon>Eukaryota</taxon>
        <taxon>Metazoa</taxon>
        <taxon>Chordata</taxon>
        <taxon>Craniata</taxon>
        <taxon>Vertebrata</taxon>
        <taxon>Euteleostomi</taxon>
        <taxon>Actinopterygii</taxon>
        <taxon>Neopterygii</taxon>
        <taxon>Teleostei</taxon>
        <taxon>Anguilliformes</taxon>
        <taxon>Anguillidae</taxon>
        <taxon>Anguilla</taxon>
    </lineage>
</organism>
<reference evidence="1" key="2">
    <citation type="journal article" date="2015" name="Fish Shellfish Immunol.">
        <title>Early steps in the European eel (Anguilla anguilla)-Vibrio vulnificus interaction in the gills: Role of the RtxA13 toxin.</title>
        <authorList>
            <person name="Callol A."/>
            <person name="Pajuelo D."/>
            <person name="Ebbesson L."/>
            <person name="Teles M."/>
            <person name="MacKenzie S."/>
            <person name="Amaro C."/>
        </authorList>
    </citation>
    <scope>NUCLEOTIDE SEQUENCE</scope>
</reference>
<evidence type="ECO:0000313" key="1">
    <source>
        <dbReference type="EMBL" id="JAH28945.1"/>
    </source>
</evidence>
<dbReference type="AlphaFoldDB" id="A0A0E9RKH1"/>
<protein>
    <submittedName>
        <fullName evidence="1">Uncharacterized protein</fullName>
    </submittedName>
</protein>